<proteinExistence type="evidence at transcript level"/>
<feature type="disulfide bond" evidence="3">
    <location>
        <begin position="174"/>
        <end position="235"/>
    </location>
</feature>
<dbReference type="RefSeq" id="NP_999647.2">
    <property type="nucleotide sequence ID" value="NM_214482.3"/>
</dbReference>
<feature type="chain" id="PRO_5004330481" evidence="4">
    <location>
        <begin position="20"/>
        <end position="457"/>
    </location>
</feature>
<evidence type="ECO:0000256" key="1">
    <source>
        <dbReference type="ARBA" id="ARBA00023157"/>
    </source>
</evidence>
<evidence type="ECO:0000256" key="2">
    <source>
        <dbReference type="ARBA" id="ARBA00023180"/>
    </source>
</evidence>
<feature type="disulfide bond" evidence="3">
    <location>
        <begin position="281"/>
        <end position="342"/>
    </location>
</feature>
<dbReference type="PANTHER" id="PTHR45817">
    <property type="entry name" value="LYSYL OXIDASE-LIKE-RELATED"/>
    <property type="match status" value="1"/>
</dbReference>
<keyword evidence="2" id="KW-0325">Glycoprotein</keyword>
<dbReference type="KEGG" id="spu:373211"/>
<dbReference type="PANTHER" id="PTHR45817:SF9">
    <property type="entry name" value="SRCR DOMAIN-CONTAINING PROTEIN"/>
    <property type="match status" value="1"/>
</dbReference>
<dbReference type="PRINTS" id="PR00258">
    <property type="entry name" value="SPERACTRCPTR"/>
</dbReference>
<dbReference type="Gene3D" id="2.10.25.10">
    <property type="entry name" value="Laminin"/>
    <property type="match status" value="1"/>
</dbReference>
<dbReference type="PROSITE" id="PS50287">
    <property type="entry name" value="SRCR_2"/>
    <property type="match status" value="3"/>
</dbReference>
<evidence type="ECO:0000259" key="5">
    <source>
        <dbReference type="PROSITE" id="PS50287"/>
    </source>
</evidence>
<dbReference type="SMART" id="SM00202">
    <property type="entry name" value="SR"/>
    <property type="match status" value="3"/>
</dbReference>
<dbReference type="Pfam" id="PF01826">
    <property type="entry name" value="TIL"/>
    <property type="match status" value="1"/>
</dbReference>
<dbReference type="InterPro" id="IPR050912">
    <property type="entry name" value="LOX-like_protein"/>
</dbReference>
<feature type="disulfide bond" evidence="3">
    <location>
        <begin position="205"/>
        <end position="215"/>
    </location>
</feature>
<feature type="disulfide bond" evidence="3">
    <location>
        <begin position="312"/>
        <end position="322"/>
    </location>
</feature>
<dbReference type="SUPFAM" id="SSF56487">
    <property type="entry name" value="SRCR-like"/>
    <property type="match status" value="3"/>
</dbReference>
<accession>Q9NC91</accession>
<dbReference type="InterPro" id="IPR002919">
    <property type="entry name" value="TIL_dom"/>
</dbReference>
<dbReference type="PROSITE" id="PS00420">
    <property type="entry name" value="SRCR_1"/>
    <property type="match status" value="3"/>
</dbReference>
<dbReference type="CDD" id="cd19941">
    <property type="entry name" value="TIL"/>
    <property type="match status" value="1"/>
</dbReference>
<dbReference type="Gene3D" id="3.10.250.10">
    <property type="entry name" value="SRCR-like domain"/>
    <property type="match status" value="3"/>
</dbReference>
<evidence type="ECO:0000256" key="4">
    <source>
        <dbReference type="SAM" id="SignalP"/>
    </source>
</evidence>
<dbReference type="InterPro" id="IPR036084">
    <property type="entry name" value="Ser_inhib-like_sf"/>
</dbReference>
<dbReference type="GeneID" id="373211"/>
<dbReference type="FunFam" id="3.10.250.10:FF:000011">
    <property type="entry name" value="Scavenger receptor class A member 5"/>
    <property type="match status" value="3"/>
</dbReference>
<dbReference type="InterPro" id="IPR001190">
    <property type="entry name" value="SRCR"/>
</dbReference>
<evidence type="ECO:0000256" key="3">
    <source>
        <dbReference type="PROSITE-ProRule" id="PRU00196"/>
    </source>
</evidence>
<feature type="domain" description="SRCR" evidence="5">
    <location>
        <begin position="350"/>
        <end position="450"/>
    </location>
</feature>
<sequence>MANPLLSALLVALVASGCATSPEGDSCNVVNCVLNPCENAVCSANPHAECRPNYCGGCNTDFYVEGVQFNCSACPEGMTFNECGSGCGPFSCDNLPSDNCPQICHAGCFCLEGLVKDQDGGDRCIPLNHCQAFLAVRLVDGSNEAEGRVEIQYNGVWGTICDDSWGITDANVVCRMLGFPGASGAPGSAQFGESTGPIQLDDVRCRGAEQTIFDCFPLPFGVHNCFHSEDAGVVCIASAGVDVSLVGGSNEAEGGSEIQHNGVWGTICDDSWDINDANVVCRMLGFQGASGALGSARFGQGTGPIQLDDVGCSGCEQTIFDCAHPPFGAHDCYHRQDAGVVCIASAGTDVRPAGGSNAAEGRVEVKYNGVWGTICDDGWDINDANVVCRMLGFQSASSAPGLAQFGQGTGPIQLDDVWCSGDEETIFECVHPPLGVHTCLHREDAGVVCIALAGKAR</sequence>
<feature type="disulfide bond" evidence="3">
    <location>
        <begin position="419"/>
        <end position="429"/>
    </location>
</feature>
<dbReference type="AlphaFoldDB" id="Q9NC91"/>
<evidence type="ECO:0000313" key="6">
    <source>
        <dbReference type="EMBL" id="AAF76315.1"/>
    </source>
</evidence>
<dbReference type="Pfam" id="PF00530">
    <property type="entry name" value="SRCR"/>
    <property type="match status" value="3"/>
</dbReference>
<feature type="signal peptide" evidence="4">
    <location>
        <begin position="1"/>
        <end position="19"/>
    </location>
</feature>
<dbReference type="EMBL" id="AF228823">
    <property type="protein sequence ID" value="AAF76315.1"/>
    <property type="molecule type" value="mRNA"/>
</dbReference>
<dbReference type="SUPFAM" id="SSF57567">
    <property type="entry name" value="Serine protease inhibitors"/>
    <property type="match status" value="1"/>
</dbReference>
<name>Q9NC91_STRPU</name>
<dbReference type="OrthoDB" id="536948at2759"/>
<feature type="disulfide bond" evidence="3">
    <location>
        <begin position="161"/>
        <end position="225"/>
    </location>
</feature>
<organism evidence="6">
    <name type="scientific">Strongylocentrotus purpuratus</name>
    <name type="common">Purple sea urchin</name>
    <dbReference type="NCBI Taxonomy" id="7668"/>
    <lineage>
        <taxon>Eukaryota</taxon>
        <taxon>Metazoa</taxon>
        <taxon>Echinodermata</taxon>
        <taxon>Eleutherozoa</taxon>
        <taxon>Echinozoa</taxon>
        <taxon>Echinoidea</taxon>
        <taxon>Euechinoidea</taxon>
        <taxon>Echinacea</taxon>
        <taxon>Camarodonta</taxon>
        <taxon>Echinidea</taxon>
        <taxon>Strongylocentrotidae</taxon>
        <taxon>Strongylocentrotus</taxon>
    </lineage>
</organism>
<dbReference type="GO" id="GO:0016020">
    <property type="term" value="C:membrane"/>
    <property type="evidence" value="ECO:0007669"/>
    <property type="project" value="InterPro"/>
</dbReference>
<feature type="disulfide bond" evidence="3">
    <location>
        <begin position="375"/>
        <end position="439"/>
    </location>
</feature>
<dbReference type="InterPro" id="IPR036772">
    <property type="entry name" value="SRCR-like_dom_sf"/>
</dbReference>
<feature type="disulfide bond" evidence="3">
    <location>
        <begin position="268"/>
        <end position="332"/>
    </location>
</feature>
<keyword evidence="1 3" id="KW-1015">Disulfide bond</keyword>
<protein>
    <submittedName>
        <fullName evidence="6">Scavenger receptor cysteine-rich protein</fullName>
    </submittedName>
</protein>
<keyword evidence="6" id="KW-0675">Receptor</keyword>
<feature type="domain" description="SRCR" evidence="5">
    <location>
        <begin position="243"/>
        <end position="343"/>
    </location>
</feature>
<feature type="disulfide bond" evidence="3">
    <location>
        <begin position="388"/>
        <end position="449"/>
    </location>
</feature>
<reference evidence="6" key="1">
    <citation type="journal article" date="2000" name="Proc. Natl. Acad. Sci. U.S.A.">
        <title>Dynamic expression of multiple scavenger receptor cysteine-rich genes in coelomocytes of the purple sea urchin.</title>
        <authorList>
            <person name="Pancer Z."/>
        </authorList>
    </citation>
    <scope>NUCLEOTIDE SEQUENCE</scope>
</reference>
<feature type="domain" description="SRCR" evidence="5">
    <location>
        <begin position="136"/>
        <end position="236"/>
    </location>
</feature>
<keyword evidence="4" id="KW-0732">Signal</keyword>